<name>A0AAD9RXB2_9HYME</name>
<feature type="compositionally biased region" description="Polar residues" evidence="1">
    <location>
        <begin position="46"/>
        <end position="60"/>
    </location>
</feature>
<evidence type="ECO:0000256" key="2">
    <source>
        <dbReference type="SAM" id="SignalP"/>
    </source>
</evidence>
<comment type="caution">
    <text evidence="3">The sequence shown here is derived from an EMBL/GenBank/DDBJ whole genome shotgun (WGS) entry which is preliminary data.</text>
</comment>
<sequence>MKLFVNMLPLLVLLLIQNSSARPDLHDDSLMEPLTILRAPDEAPASASSNAHSTVEISNHGSLGTSSAISSSSASTTVGKGSAKASATANSKADAVAQNFHRVSRAVYIGVDNVGGGVGYENKGAINPGTGGNNSGPIDSHNNGNSGYSIVKSGIGGGNVDGIDEQWILKHRS</sequence>
<protein>
    <submittedName>
        <fullName evidence="3">Uncharacterized protein</fullName>
    </submittedName>
</protein>
<accession>A0AAD9RXB2</accession>
<keyword evidence="2" id="KW-0732">Signal</keyword>
<keyword evidence="4" id="KW-1185">Reference proteome</keyword>
<gene>
    <name evidence="3" type="ORF">KPH14_003782</name>
</gene>
<dbReference type="Proteomes" id="UP001258017">
    <property type="component" value="Unassembled WGS sequence"/>
</dbReference>
<reference evidence="3" key="2">
    <citation type="journal article" date="2023" name="Commun. Biol.">
        <title>Intrasexual cuticular hydrocarbon dimorphism in a wasp sheds light on hydrocarbon biosynthesis genes in Hymenoptera.</title>
        <authorList>
            <person name="Moris V.C."/>
            <person name="Podsiadlowski L."/>
            <person name="Martin S."/>
            <person name="Oeyen J.P."/>
            <person name="Donath A."/>
            <person name="Petersen M."/>
            <person name="Wilbrandt J."/>
            <person name="Misof B."/>
            <person name="Liedtke D."/>
            <person name="Thamm M."/>
            <person name="Scheiner R."/>
            <person name="Schmitt T."/>
            <person name="Niehuis O."/>
        </authorList>
    </citation>
    <scope>NUCLEOTIDE SEQUENCE</scope>
    <source>
        <strain evidence="3">GBR_01_08_01A</strain>
    </source>
</reference>
<evidence type="ECO:0000313" key="4">
    <source>
        <dbReference type="Proteomes" id="UP001258017"/>
    </source>
</evidence>
<feature type="chain" id="PRO_5042092520" evidence="2">
    <location>
        <begin position="22"/>
        <end position="173"/>
    </location>
</feature>
<evidence type="ECO:0000313" key="3">
    <source>
        <dbReference type="EMBL" id="KAK2587664.1"/>
    </source>
</evidence>
<proteinExistence type="predicted"/>
<feature type="signal peptide" evidence="2">
    <location>
        <begin position="1"/>
        <end position="21"/>
    </location>
</feature>
<feature type="region of interest" description="Disordered" evidence="1">
    <location>
        <begin position="42"/>
        <end position="79"/>
    </location>
</feature>
<dbReference type="AlphaFoldDB" id="A0AAD9RXB2"/>
<organism evidence="3 4">
    <name type="scientific">Odynerus spinipes</name>
    <dbReference type="NCBI Taxonomy" id="1348599"/>
    <lineage>
        <taxon>Eukaryota</taxon>
        <taxon>Metazoa</taxon>
        <taxon>Ecdysozoa</taxon>
        <taxon>Arthropoda</taxon>
        <taxon>Hexapoda</taxon>
        <taxon>Insecta</taxon>
        <taxon>Pterygota</taxon>
        <taxon>Neoptera</taxon>
        <taxon>Endopterygota</taxon>
        <taxon>Hymenoptera</taxon>
        <taxon>Apocrita</taxon>
        <taxon>Aculeata</taxon>
        <taxon>Vespoidea</taxon>
        <taxon>Vespidae</taxon>
        <taxon>Eumeninae</taxon>
        <taxon>Odynerus</taxon>
    </lineage>
</organism>
<reference evidence="3" key="1">
    <citation type="submission" date="2021-08" db="EMBL/GenBank/DDBJ databases">
        <authorList>
            <person name="Misof B."/>
            <person name="Oliver O."/>
            <person name="Podsiadlowski L."/>
            <person name="Donath A."/>
            <person name="Peters R."/>
            <person name="Mayer C."/>
            <person name="Rust J."/>
            <person name="Gunkel S."/>
            <person name="Lesny P."/>
            <person name="Martin S."/>
            <person name="Oeyen J.P."/>
            <person name="Petersen M."/>
            <person name="Panagiotis P."/>
            <person name="Wilbrandt J."/>
            <person name="Tanja T."/>
        </authorList>
    </citation>
    <scope>NUCLEOTIDE SEQUENCE</scope>
    <source>
        <strain evidence="3">GBR_01_08_01A</strain>
        <tissue evidence="3">Thorax + abdomen</tissue>
    </source>
</reference>
<feature type="compositionally biased region" description="Low complexity" evidence="1">
    <location>
        <begin position="61"/>
        <end position="79"/>
    </location>
</feature>
<dbReference type="EMBL" id="JAIFRP010000006">
    <property type="protein sequence ID" value="KAK2587664.1"/>
    <property type="molecule type" value="Genomic_DNA"/>
</dbReference>
<evidence type="ECO:0000256" key="1">
    <source>
        <dbReference type="SAM" id="MobiDB-lite"/>
    </source>
</evidence>